<dbReference type="RefSeq" id="WP_160610137.1">
    <property type="nucleotide sequence ID" value="NZ_WTZA01000001.1"/>
</dbReference>
<evidence type="ECO:0000259" key="2">
    <source>
        <dbReference type="Pfam" id="PF13577"/>
    </source>
</evidence>
<name>A0A6I4TC83_9SPHN</name>
<evidence type="ECO:0000256" key="1">
    <source>
        <dbReference type="SAM" id="MobiDB-lite"/>
    </source>
</evidence>
<dbReference type="CDD" id="cd00531">
    <property type="entry name" value="NTF2_like"/>
    <property type="match status" value="1"/>
</dbReference>
<dbReference type="InterPro" id="IPR032710">
    <property type="entry name" value="NTF2-like_dom_sf"/>
</dbReference>
<sequence>MTADEALDRVALADLVMRYCRGVDRRDFALVRSLYWDDAVDHHGAMFDGTADAFVAWLPDAMAPFELTVHRVTNSLFAIDGDRAEGEHYAVAYHRTRPPQRREIVIGGRYLDRYERRAGTWKFIERSLVFDHGDARPVDETAFEELSGQAPGGTADRSDPSWTLGLLAGPGA</sequence>
<reference evidence="3 4" key="1">
    <citation type="submission" date="2019-12" db="EMBL/GenBank/DDBJ databases">
        <title>Genomic-based taxomic classification of the family Erythrobacteraceae.</title>
        <authorList>
            <person name="Xu L."/>
        </authorList>
    </citation>
    <scope>NUCLEOTIDE SEQUENCE [LARGE SCALE GENOMIC DNA]</scope>
    <source>
        <strain evidence="3 4">100921-2</strain>
    </source>
</reference>
<dbReference type="OrthoDB" id="7585039at2"/>
<proteinExistence type="predicted"/>
<dbReference type="Pfam" id="PF13577">
    <property type="entry name" value="SnoaL_4"/>
    <property type="match status" value="1"/>
</dbReference>
<keyword evidence="4" id="KW-1185">Reference proteome</keyword>
<dbReference type="Proteomes" id="UP000439522">
    <property type="component" value="Unassembled WGS sequence"/>
</dbReference>
<evidence type="ECO:0000313" key="3">
    <source>
        <dbReference type="EMBL" id="MXO74374.1"/>
    </source>
</evidence>
<comment type="caution">
    <text evidence="3">The sequence shown here is derived from an EMBL/GenBank/DDBJ whole genome shotgun (WGS) entry which is preliminary data.</text>
</comment>
<gene>
    <name evidence="3" type="ORF">GRI40_03930</name>
</gene>
<protein>
    <submittedName>
        <fullName evidence="3">Nuclear transport factor 2 family protein</fullName>
    </submittedName>
</protein>
<evidence type="ECO:0000313" key="4">
    <source>
        <dbReference type="Proteomes" id="UP000439522"/>
    </source>
</evidence>
<dbReference type="EMBL" id="WTZA01000001">
    <property type="protein sequence ID" value="MXO74374.1"/>
    <property type="molecule type" value="Genomic_DNA"/>
</dbReference>
<feature type="domain" description="SnoaL-like" evidence="2">
    <location>
        <begin position="5"/>
        <end position="126"/>
    </location>
</feature>
<feature type="region of interest" description="Disordered" evidence="1">
    <location>
        <begin position="147"/>
        <end position="172"/>
    </location>
</feature>
<dbReference type="InterPro" id="IPR037401">
    <property type="entry name" value="SnoaL-like"/>
</dbReference>
<dbReference type="Gene3D" id="3.10.450.50">
    <property type="match status" value="1"/>
</dbReference>
<accession>A0A6I4TC83</accession>
<organism evidence="3 4">
    <name type="scientific">Tsuneonella aeria</name>
    <dbReference type="NCBI Taxonomy" id="1837929"/>
    <lineage>
        <taxon>Bacteria</taxon>
        <taxon>Pseudomonadati</taxon>
        <taxon>Pseudomonadota</taxon>
        <taxon>Alphaproteobacteria</taxon>
        <taxon>Sphingomonadales</taxon>
        <taxon>Erythrobacteraceae</taxon>
        <taxon>Tsuneonella</taxon>
    </lineage>
</organism>
<dbReference type="SUPFAM" id="SSF54427">
    <property type="entry name" value="NTF2-like"/>
    <property type="match status" value="1"/>
</dbReference>
<dbReference type="AlphaFoldDB" id="A0A6I4TC83"/>